<reference evidence="2 3" key="1">
    <citation type="submission" date="2021-10" db="EMBL/GenBank/DDBJ databases">
        <title>Anaerobic single-cell dispensing facilitates the cultivation of human gut bacteria.</title>
        <authorList>
            <person name="Afrizal A."/>
        </authorList>
    </citation>
    <scope>NUCLEOTIDE SEQUENCE [LARGE SCALE GENOMIC DNA]</scope>
    <source>
        <strain evidence="2 3">CLA-AA-H200</strain>
    </source>
</reference>
<sequence length="285" mass="31436">MKMKRRVKKSAHYVKELFLQNRWKVTAALAFLLALLLFAEEPSAWRYIFPEQAEPVSAFIQAEESRMPEEDAYVQILEENAVPDEYVIGNFGIVYQEPELPTGCEITALTMALNYYGFPVDKMTMAESYLPTAPLVYYTGADGRLYGTDMNNYFVGDPASSAGIICGTGAIITAADGYLADAGSDMRAVDRTGASCEELYGLVSRDIPVVVWVMVGMAARGETQGWYTESGDYVEWSHGDHGAVLIGYSENTVTIADPISGMTEYSRTAFESVFQSRGNQCVTLE</sequence>
<dbReference type="PANTHER" id="PTHR37806">
    <property type="entry name" value="LMO0724 PROTEIN"/>
    <property type="match status" value="1"/>
</dbReference>
<evidence type="ECO:0000313" key="2">
    <source>
        <dbReference type="EMBL" id="MCC2253834.1"/>
    </source>
</evidence>
<gene>
    <name evidence="2" type="ORF">LKD70_05195</name>
</gene>
<dbReference type="InterPro" id="IPR039564">
    <property type="entry name" value="Peptidase_C39-like"/>
</dbReference>
<keyword evidence="3" id="KW-1185">Reference proteome</keyword>
<dbReference type="Proteomes" id="UP001198151">
    <property type="component" value="Unassembled WGS sequence"/>
</dbReference>
<name>A0ABS8FW31_9FIRM</name>
<feature type="domain" description="Peptidase C39-like" evidence="1">
    <location>
        <begin position="92"/>
        <end position="258"/>
    </location>
</feature>
<protein>
    <submittedName>
        <fullName evidence="2">C39 family peptidase</fullName>
    </submittedName>
</protein>
<proteinExistence type="predicted"/>
<comment type="caution">
    <text evidence="2">The sequence shown here is derived from an EMBL/GenBank/DDBJ whole genome shotgun (WGS) entry which is preliminary data.</text>
</comment>
<evidence type="ECO:0000313" key="3">
    <source>
        <dbReference type="Proteomes" id="UP001198151"/>
    </source>
</evidence>
<dbReference type="PANTHER" id="PTHR37806:SF1">
    <property type="entry name" value="PEPTIDASE C39-LIKE DOMAIN-CONTAINING PROTEIN"/>
    <property type="match status" value="1"/>
</dbReference>
<dbReference type="EMBL" id="JAJEQX010000006">
    <property type="protein sequence ID" value="MCC2253834.1"/>
    <property type="molecule type" value="Genomic_DNA"/>
</dbReference>
<dbReference type="Pfam" id="PF13529">
    <property type="entry name" value="Peptidase_C39_2"/>
    <property type="match status" value="1"/>
</dbReference>
<dbReference type="Gene3D" id="3.90.70.10">
    <property type="entry name" value="Cysteine proteinases"/>
    <property type="match status" value="1"/>
</dbReference>
<organism evidence="2 3">
    <name type="scientific">Ruminococcus turbiniformis</name>
    <dbReference type="NCBI Taxonomy" id="2881258"/>
    <lineage>
        <taxon>Bacteria</taxon>
        <taxon>Bacillati</taxon>
        <taxon>Bacillota</taxon>
        <taxon>Clostridia</taxon>
        <taxon>Eubacteriales</taxon>
        <taxon>Oscillospiraceae</taxon>
        <taxon>Ruminococcus</taxon>
    </lineage>
</organism>
<evidence type="ECO:0000259" key="1">
    <source>
        <dbReference type="Pfam" id="PF13529"/>
    </source>
</evidence>
<accession>A0ABS8FW31</accession>
<dbReference type="RefSeq" id="WP_227706971.1">
    <property type="nucleotide sequence ID" value="NZ_JAJEQX010000006.1"/>
</dbReference>